<feature type="transmembrane region" description="Helical" evidence="1">
    <location>
        <begin position="586"/>
        <end position="609"/>
    </location>
</feature>
<dbReference type="AlphaFoldDB" id="S0FQH6"/>
<dbReference type="PANTHER" id="PTHR43849:SF2">
    <property type="entry name" value="BLL3936 PROTEIN"/>
    <property type="match status" value="1"/>
</dbReference>
<dbReference type="PATRIC" id="fig|1286635.3.peg.4746"/>
<evidence type="ECO:0000256" key="1">
    <source>
        <dbReference type="SAM" id="Phobius"/>
    </source>
</evidence>
<proteinExistence type="predicted"/>
<evidence type="ECO:0000259" key="2">
    <source>
        <dbReference type="Pfam" id="PF06808"/>
    </source>
</evidence>
<keyword evidence="4" id="KW-1185">Reference proteome</keyword>
<organism evidence="3 4">
    <name type="scientific">Desulfotignum phosphitoxidans DSM 13687</name>
    <dbReference type="NCBI Taxonomy" id="1286635"/>
    <lineage>
        <taxon>Bacteria</taxon>
        <taxon>Pseudomonadati</taxon>
        <taxon>Thermodesulfobacteriota</taxon>
        <taxon>Desulfobacteria</taxon>
        <taxon>Desulfobacterales</taxon>
        <taxon>Desulfobacteraceae</taxon>
        <taxon>Desulfotignum</taxon>
    </lineage>
</organism>
<keyword evidence="1" id="KW-0812">Transmembrane</keyword>
<dbReference type="OrthoDB" id="9759894at2"/>
<accession>S0FQH6</accession>
<keyword evidence="1" id="KW-1133">Transmembrane helix</keyword>
<protein>
    <submittedName>
        <fullName evidence="3">TRAP transporter 4TM/12TM fusion protein</fullName>
    </submittedName>
</protein>
<comment type="caution">
    <text evidence="3">The sequence shown here is derived from an EMBL/GenBank/DDBJ whole genome shotgun (WGS) entry which is preliminary data.</text>
</comment>
<reference evidence="3 4" key="1">
    <citation type="journal article" date="2013" name="Genome Announc.">
        <title>Draft Genome Sequence of Desulfotignum phosphitoxidans DSM 13687 Strain FiPS-3.</title>
        <authorList>
            <person name="Poehlein A."/>
            <person name="Daniel R."/>
            <person name="Simeonova D.D."/>
        </authorList>
    </citation>
    <scope>NUCLEOTIDE SEQUENCE [LARGE SCALE GENOMIC DNA]</scope>
    <source>
        <strain evidence="3 4">DSM 13687</strain>
    </source>
</reference>
<feature type="transmembrane region" description="Helical" evidence="1">
    <location>
        <begin position="182"/>
        <end position="211"/>
    </location>
</feature>
<name>S0FQH6_9BACT</name>
<feature type="transmembrane region" description="Helical" evidence="1">
    <location>
        <begin position="436"/>
        <end position="456"/>
    </location>
</feature>
<feature type="transmembrane region" description="Helical" evidence="1">
    <location>
        <begin position="87"/>
        <end position="108"/>
    </location>
</feature>
<feature type="transmembrane region" description="Helical" evidence="1">
    <location>
        <begin position="561"/>
        <end position="580"/>
    </location>
</feature>
<feature type="transmembrane region" description="Helical" evidence="1">
    <location>
        <begin position="64"/>
        <end position="81"/>
    </location>
</feature>
<feature type="transmembrane region" description="Helical" evidence="1">
    <location>
        <begin position="143"/>
        <end position="161"/>
    </location>
</feature>
<dbReference type="Pfam" id="PF06808">
    <property type="entry name" value="DctM"/>
    <property type="match status" value="1"/>
</dbReference>
<dbReference type="NCBIfam" id="TIGR02123">
    <property type="entry name" value="TRAP_fused"/>
    <property type="match status" value="1"/>
</dbReference>
<feature type="transmembrane region" description="Helical" evidence="1">
    <location>
        <begin position="33"/>
        <end position="57"/>
    </location>
</feature>
<feature type="transmembrane region" description="Helical" evidence="1">
    <location>
        <begin position="641"/>
        <end position="658"/>
    </location>
</feature>
<dbReference type="EMBL" id="APJX01000017">
    <property type="protein sequence ID" value="EMS77328.1"/>
    <property type="molecule type" value="Genomic_DNA"/>
</dbReference>
<dbReference type="RefSeq" id="WP_006968697.1">
    <property type="nucleotide sequence ID" value="NZ_APJX01000017.1"/>
</dbReference>
<dbReference type="InterPro" id="IPR011853">
    <property type="entry name" value="TRAP_DctM-Dct_fused"/>
</dbReference>
<dbReference type="PANTHER" id="PTHR43849">
    <property type="entry name" value="BLL3936 PROTEIN"/>
    <property type="match status" value="1"/>
</dbReference>
<evidence type="ECO:0000313" key="3">
    <source>
        <dbReference type="EMBL" id="EMS77328.1"/>
    </source>
</evidence>
<feature type="transmembrane region" description="Helical" evidence="1">
    <location>
        <begin position="382"/>
        <end position="406"/>
    </location>
</feature>
<sequence length="670" mass="71408">MTDLDIPEKQVTPDETFTSAGQNPTLVTFTARVVMAIAVGLSLYQLYTAGVVALTALVQRSIHLGAILTLVFLTRSVFAGMKKNNLSVLVVLDWVLAGLSIYCTYYICGNLSEIFDRQGDWLFQDRVVSIVGVLLVLEACRRVIGVFMTGICALSIVYAMFGPYMPELIIHKGYSIERIATTLWLTTEGIFGLPIGVAATFVFVFVLFGAILETTGGGAFFIDMAYALTGRFSGGPAKASVVASGFMGSVSGSAVGNVAATGSFTIPMMKKVGYRPHMAGAIEAAASTGGQLMPPIMGAGAFLMAEFTNTSYLTIIKVALVPAVMYYLTVLVFVHYEAKKFGLKGQPKETLPKITKVIKNGLHFIIPVVILIYVLVSNYSPMMAGFIAVVSTLGISILVNFIRWIITTENRMRLSGFAAKEGGLLVKALENGAKNAVMVSVACAAAGIIVGMVSLTGMGLKFSSLVMELSFGIKTLAILLIAVASLVLGMGLPVTASYIVLATLAGPALMDMGVPVLVAHMIVFWYSQDSNVTPPVSLASFAGAAIAKASPMRTAFASWKLAKGLYIIPLVMAYRPLLGMGDNYELLHWEVILTMITTTLGLVAFASALERFCIRAATGLETGLFWLAAAGLLWTSYWTEAAGFILLLIALALQKWSFGRQKAGSSSVIP</sequence>
<feature type="domain" description="TRAP C4-dicarboxylate transport system permease DctM subunit" evidence="2">
    <location>
        <begin position="131"/>
        <end position="575"/>
    </location>
</feature>
<feature type="transmembrane region" description="Helical" evidence="1">
    <location>
        <begin position="357"/>
        <end position="376"/>
    </location>
</feature>
<feature type="transmembrane region" description="Helical" evidence="1">
    <location>
        <begin position="476"/>
        <end position="501"/>
    </location>
</feature>
<dbReference type="Proteomes" id="UP000014216">
    <property type="component" value="Unassembled WGS sequence"/>
</dbReference>
<gene>
    <name evidence="3" type="ORF">Dpo_17c00320</name>
</gene>
<evidence type="ECO:0000313" key="4">
    <source>
        <dbReference type="Proteomes" id="UP000014216"/>
    </source>
</evidence>
<dbReference type="InterPro" id="IPR010656">
    <property type="entry name" value="DctM"/>
</dbReference>
<feature type="transmembrane region" description="Helical" evidence="1">
    <location>
        <begin position="312"/>
        <end position="336"/>
    </location>
</feature>
<keyword evidence="1" id="KW-0472">Membrane</keyword>